<evidence type="ECO:0000256" key="3">
    <source>
        <dbReference type="ARBA" id="ARBA00022840"/>
    </source>
</evidence>
<accession>S5DQH6</accession>
<dbReference type="CDD" id="cd03219">
    <property type="entry name" value="ABC_Mj1267_LivG_branched"/>
    <property type="match status" value="1"/>
</dbReference>
<dbReference type="GO" id="GO:0016887">
    <property type="term" value="F:ATP hydrolysis activity"/>
    <property type="evidence" value="ECO:0007669"/>
    <property type="project" value="InterPro"/>
</dbReference>
<dbReference type="SUPFAM" id="SSF52540">
    <property type="entry name" value="P-loop containing nucleoside triphosphate hydrolases"/>
    <property type="match status" value="1"/>
</dbReference>
<dbReference type="Gene3D" id="3.40.50.300">
    <property type="entry name" value="P-loop containing nucleotide triphosphate hydrolases"/>
    <property type="match status" value="1"/>
</dbReference>
<keyword evidence="1" id="KW-0813">Transport</keyword>
<evidence type="ECO:0000256" key="2">
    <source>
        <dbReference type="ARBA" id="ARBA00022741"/>
    </source>
</evidence>
<sequence length="254" mass="28380">MSNVISFNDVSLRFGGVQALKNVSFEIEENSLFAIIGPNGAGKTSILNCINGIYKPTSGSINIFDQDSKDLHPDNIANLGVSRTFQNIELFENMTALDNILIGAHRHVDYGPVRSLLFSKKVRQEEEKARKISEDVIDFLEIEEYRYSYILSLPYGIQKRIELARALAMQPKVLLLDEPAAGMNNEETEDIARFILDVHEELGITVVLIDHDMNMVMDIATDVVVMDFGEKLFQGNPQEAAKNQKVIDAYLGVG</sequence>
<evidence type="ECO:0000259" key="4">
    <source>
        <dbReference type="PROSITE" id="PS50893"/>
    </source>
</evidence>
<organism evidence="5">
    <name type="scientific">Candidatus Actinomarina minuta</name>
    <dbReference type="NCBI Taxonomy" id="1389454"/>
    <lineage>
        <taxon>Bacteria</taxon>
        <taxon>Bacillati</taxon>
        <taxon>Actinomycetota</taxon>
        <taxon>Actinomycetes</taxon>
        <taxon>Candidatus Actinomarinidae</taxon>
        <taxon>Candidatus Actinomarinales</taxon>
        <taxon>Candidatus Actinomarineae</taxon>
        <taxon>Candidatus Actinomarinaceae</taxon>
        <taxon>Candidatus Actinomarina</taxon>
    </lineage>
</organism>
<evidence type="ECO:0000256" key="1">
    <source>
        <dbReference type="ARBA" id="ARBA00022448"/>
    </source>
</evidence>
<evidence type="ECO:0000313" key="5">
    <source>
        <dbReference type="EMBL" id="AGQ19868.1"/>
    </source>
</evidence>
<dbReference type="InterPro" id="IPR003439">
    <property type="entry name" value="ABC_transporter-like_ATP-bd"/>
</dbReference>
<dbReference type="EMBL" id="KC811145">
    <property type="protein sequence ID" value="AGQ19868.1"/>
    <property type="molecule type" value="Genomic_DNA"/>
</dbReference>
<dbReference type="SMART" id="SM00382">
    <property type="entry name" value="AAA"/>
    <property type="match status" value="1"/>
</dbReference>
<dbReference type="PROSITE" id="PS50893">
    <property type="entry name" value="ABC_TRANSPORTER_2"/>
    <property type="match status" value="1"/>
</dbReference>
<keyword evidence="2" id="KW-0547">Nucleotide-binding</keyword>
<dbReference type="Pfam" id="PF00005">
    <property type="entry name" value="ABC_tran"/>
    <property type="match status" value="1"/>
</dbReference>
<reference evidence="5" key="1">
    <citation type="journal article" date="2013" name="Sci. Rep.">
        <title>Metagenomics uncovers a new group of low GC and ultra-small marine Actinobacteria.</title>
        <authorList>
            <person name="Ghai R."/>
            <person name="Mizuno C.M."/>
            <person name="Picazo A."/>
            <person name="Camacho A."/>
            <person name="Rodriguez-Valera F."/>
        </authorList>
    </citation>
    <scope>NUCLEOTIDE SEQUENCE</scope>
</reference>
<dbReference type="GO" id="GO:0005886">
    <property type="term" value="C:plasma membrane"/>
    <property type="evidence" value="ECO:0007669"/>
    <property type="project" value="TreeGrafter"/>
</dbReference>
<proteinExistence type="predicted"/>
<dbReference type="PANTHER" id="PTHR45772">
    <property type="entry name" value="CONSERVED COMPONENT OF ABC TRANSPORTER FOR NATURAL AMINO ACIDS-RELATED"/>
    <property type="match status" value="1"/>
</dbReference>
<dbReference type="PANTHER" id="PTHR45772:SF1">
    <property type="entry name" value="ABC TRANSPORTER ATP-BINDING PROTEIN"/>
    <property type="match status" value="1"/>
</dbReference>
<feature type="domain" description="ABC transporter" evidence="4">
    <location>
        <begin position="5"/>
        <end position="253"/>
    </location>
</feature>
<dbReference type="InterPro" id="IPR027417">
    <property type="entry name" value="P-loop_NTPase"/>
</dbReference>
<name>S5DQH6_9ACTN</name>
<dbReference type="InterPro" id="IPR003593">
    <property type="entry name" value="AAA+_ATPase"/>
</dbReference>
<dbReference type="FunFam" id="3.40.50.300:FF:000421">
    <property type="entry name" value="Branched-chain amino acid ABC transporter ATP-binding protein"/>
    <property type="match status" value="1"/>
</dbReference>
<protein>
    <submittedName>
        <fullName evidence="5">ABC-type branched-chain amino acid transport systems, ATPase component</fullName>
    </submittedName>
</protein>
<dbReference type="InterPro" id="IPR051120">
    <property type="entry name" value="ABC_AA/LPS_Transport"/>
</dbReference>
<dbReference type="GO" id="GO:0005524">
    <property type="term" value="F:ATP binding"/>
    <property type="evidence" value="ECO:0007669"/>
    <property type="project" value="UniProtKB-KW"/>
</dbReference>
<keyword evidence="3" id="KW-0067">ATP-binding</keyword>
<dbReference type="AlphaFoldDB" id="S5DQH6"/>